<keyword evidence="1" id="KW-0001">2Fe-2S</keyword>
<dbReference type="Pfam" id="PF00355">
    <property type="entry name" value="Rieske"/>
    <property type="match status" value="1"/>
</dbReference>
<dbReference type="Gene3D" id="2.102.10.10">
    <property type="entry name" value="Rieske [2Fe-2S] iron-sulphur domain"/>
    <property type="match status" value="1"/>
</dbReference>
<organism evidence="6 7">
    <name type="scientific">Gracilimonas sediminicola</name>
    <dbReference type="NCBI Taxonomy" id="2952158"/>
    <lineage>
        <taxon>Bacteria</taxon>
        <taxon>Pseudomonadati</taxon>
        <taxon>Balneolota</taxon>
        <taxon>Balneolia</taxon>
        <taxon>Balneolales</taxon>
        <taxon>Balneolaceae</taxon>
        <taxon>Gracilimonas</taxon>
    </lineage>
</organism>
<evidence type="ECO:0000256" key="2">
    <source>
        <dbReference type="ARBA" id="ARBA00022723"/>
    </source>
</evidence>
<comment type="caution">
    <text evidence="6">The sequence shown here is derived from an EMBL/GenBank/DDBJ whole genome shotgun (WGS) entry which is preliminary data.</text>
</comment>
<dbReference type="AlphaFoldDB" id="A0A9X2RG87"/>
<dbReference type="RefSeq" id="WP_255135944.1">
    <property type="nucleotide sequence ID" value="NZ_JANDBC010000004.1"/>
</dbReference>
<keyword evidence="7" id="KW-1185">Reference proteome</keyword>
<evidence type="ECO:0000259" key="5">
    <source>
        <dbReference type="PROSITE" id="PS51296"/>
    </source>
</evidence>
<dbReference type="PROSITE" id="PS51296">
    <property type="entry name" value="RIESKE"/>
    <property type="match status" value="1"/>
</dbReference>
<reference evidence="6" key="1">
    <citation type="submission" date="2022-06" db="EMBL/GenBank/DDBJ databases">
        <title>Gracilimonas sp. CAU 1638 isolated from sea sediment.</title>
        <authorList>
            <person name="Kim W."/>
        </authorList>
    </citation>
    <scope>NUCLEOTIDE SEQUENCE</scope>
    <source>
        <strain evidence="6">CAU 1638</strain>
    </source>
</reference>
<proteinExistence type="predicted"/>
<feature type="domain" description="Rieske" evidence="5">
    <location>
        <begin position="61"/>
        <end position="143"/>
    </location>
</feature>
<gene>
    <name evidence="6" type="ORF">NM125_15775</name>
</gene>
<dbReference type="EMBL" id="JANDBC010000004">
    <property type="protein sequence ID" value="MCP9293050.1"/>
    <property type="molecule type" value="Genomic_DNA"/>
</dbReference>
<keyword evidence="3" id="KW-0408">Iron</keyword>
<dbReference type="CDD" id="cd03467">
    <property type="entry name" value="Rieske"/>
    <property type="match status" value="1"/>
</dbReference>
<dbReference type="InterPro" id="IPR036922">
    <property type="entry name" value="Rieske_2Fe-2S_sf"/>
</dbReference>
<accession>A0A9X2RG87</accession>
<dbReference type="InterPro" id="IPR017941">
    <property type="entry name" value="Rieske_2Fe-2S"/>
</dbReference>
<protein>
    <submittedName>
        <fullName evidence="6">Rieske (2Fe-2S) protein</fullName>
    </submittedName>
</protein>
<evidence type="ECO:0000313" key="6">
    <source>
        <dbReference type="EMBL" id="MCP9293050.1"/>
    </source>
</evidence>
<evidence type="ECO:0000313" key="7">
    <source>
        <dbReference type="Proteomes" id="UP001139125"/>
    </source>
</evidence>
<keyword evidence="4" id="KW-0411">Iron-sulfur</keyword>
<keyword evidence="2" id="KW-0479">Metal-binding</keyword>
<sequence>MERKEFIKTCSYSCLGLVGAAFFLEGCSGPKYLNAQFEDEYLLVPLSSFEYENKEENKFRKYIVAYNNRLKYPVSIFRFSETEYRALLMKCTHKGTELQVYGDRLQCPAHGSEFTQNGEVQNGPAEAPLRTFPVQVEGTVLKIDMG</sequence>
<dbReference type="GO" id="GO:0046872">
    <property type="term" value="F:metal ion binding"/>
    <property type="evidence" value="ECO:0007669"/>
    <property type="project" value="UniProtKB-KW"/>
</dbReference>
<dbReference type="Proteomes" id="UP001139125">
    <property type="component" value="Unassembled WGS sequence"/>
</dbReference>
<dbReference type="SUPFAM" id="SSF50022">
    <property type="entry name" value="ISP domain"/>
    <property type="match status" value="1"/>
</dbReference>
<evidence type="ECO:0000256" key="1">
    <source>
        <dbReference type="ARBA" id="ARBA00022714"/>
    </source>
</evidence>
<evidence type="ECO:0000256" key="4">
    <source>
        <dbReference type="ARBA" id="ARBA00023014"/>
    </source>
</evidence>
<evidence type="ECO:0000256" key="3">
    <source>
        <dbReference type="ARBA" id="ARBA00023004"/>
    </source>
</evidence>
<dbReference type="GO" id="GO:0051537">
    <property type="term" value="F:2 iron, 2 sulfur cluster binding"/>
    <property type="evidence" value="ECO:0007669"/>
    <property type="project" value="UniProtKB-KW"/>
</dbReference>
<name>A0A9X2RG87_9BACT</name>